<dbReference type="EMBL" id="MLYV02000616">
    <property type="protein sequence ID" value="PSR81509.1"/>
    <property type="molecule type" value="Genomic_DNA"/>
</dbReference>
<feature type="transmembrane region" description="Helical" evidence="1">
    <location>
        <begin position="105"/>
        <end position="126"/>
    </location>
</feature>
<dbReference type="AlphaFoldDB" id="A0A2R6NZN8"/>
<name>A0A2R6NZN8_9APHY</name>
<organism evidence="2 3">
    <name type="scientific">Hermanssonia centrifuga</name>
    <dbReference type="NCBI Taxonomy" id="98765"/>
    <lineage>
        <taxon>Eukaryota</taxon>
        <taxon>Fungi</taxon>
        <taxon>Dikarya</taxon>
        <taxon>Basidiomycota</taxon>
        <taxon>Agaricomycotina</taxon>
        <taxon>Agaricomycetes</taxon>
        <taxon>Polyporales</taxon>
        <taxon>Meruliaceae</taxon>
        <taxon>Hermanssonia</taxon>
    </lineage>
</organism>
<accession>A0A2R6NZN8</accession>
<gene>
    <name evidence="2" type="ORF">PHLCEN_2v6367</name>
</gene>
<dbReference type="OrthoDB" id="2548432at2759"/>
<evidence type="ECO:0000313" key="2">
    <source>
        <dbReference type="EMBL" id="PSR81509.1"/>
    </source>
</evidence>
<dbReference type="Proteomes" id="UP000186601">
    <property type="component" value="Unassembled WGS sequence"/>
</dbReference>
<evidence type="ECO:0000256" key="1">
    <source>
        <dbReference type="SAM" id="Phobius"/>
    </source>
</evidence>
<proteinExistence type="predicted"/>
<keyword evidence="1" id="KW-1133">Transmembrane helix</keyword>
<keyword evidence="1" id="KW-0812">Transmembrane</keyword>
<comment type="caution">
    <text evidence="2">The sequence shown here is derived from an EMBL/GenBank/DDBJ whole genome shotgun (WGS) entry which is preliminary data.</text>
</comment>
<evidence type="ECO:0000313" key="3">
    <source>
        <dbReference type="Proteomes" id="UP000186601"/>
    </source>
</evidence>
<protein>
    <submittedName>
        <fullName evidence="2">Uncharacterized protein</fullName>
    </submittedName>
</protein>
<feature type="transmembrane region" description="Helical" evidence="1">
    <location>
        <begin position="69"/>
        <end position="93"/>
    </location>
</feature>
<keyword evidence="1" id="KW-0472">Membrane</keyword>
<sequence length="164" mass="18719">MSRTFFNTTSVLQVTEESWQVVGTRIEFSLQVIDNAYMSILFLRKVWMVGGEHLRYSFADQGSYNLRTLFWLASSNFVFPVLLSLAQFILLFVDPAYTREIFMAILFYVNDIVDIICALLATLWVASNRSASSDSKAFSQGVWSALWFRAIMEPIKVLTGLCIV</sequence>
<keyword evidence="3" id="KW-1185">Reference proteome</keyword>
<reference evidence="2 3" key="1">
    <citation type="submission" date="2018-02" db="EMBL/GenBank/DDBJ databases">
        <title>Genome sequence of the basidiomycete white-rot fungus Phlebia centrifuga.</title>
        <authorList>
            <person name="Granchi Z."/>
            <person name="Peng M."/>
            <person name="de Vries R.P."/>
            <person name="Hilden K."/>
            <person name="Makela M.R."/>
            <person name="Grigoriev I."/>
            <person name="Riley R."/>
        </authorList>
    </citation>
    <scope>NUCLEOTIDE SEQUENCE [LARGE SCALE GENOMIC DNA]</scope>
    <source>
        <strain evidence="2 3">FBCC195</strain>
    </source>
</reference>